<dbReference type="STRING" id="207949.RED65_09509"/>
<comment type="similarity">
    <text evidence="4">Belongs to the protein N5-glutamine methyltransferase family. PrmB subfamily.</text>
</comment>
<evidence type="ECO:0000256" key="2">
    <source>
        <dbReference type="ARBA" id="ARBA00022679"/>
    </source>
</evidence>
<dbReference type="InterPro" id="IPR029063">
    <property type="entry name" value="SAM-dependent_MTases_sf"/>
</dbReference>
<dbReference type="SUPFAM" id="SSF53335">
    <property type="entry name" value="S-adenosyl-L-methionine-dependent methyltransferases"/>
    <property type="match status" value="1"/>
</dbReference>
<keyword evidence="7" id="KW-1185">Reference proteome</keyword>
<dbReference type="PIRSF" id="PIRSF037167">
    <property type="entry name" value="Mtase_YfcB_prd"/>
    <property type="match status" value="1"/>
</dbReference>
<feature type="domain" description="Methyltransferase small" evidence="5">
    <location>
        <begin position="132"/>
        <end position="213"/>
    </location>
</feature>
<dbReference type="Pfam" id="PF05175">
    <property type="entry name" value="MTS"/>
    <property type="match status" value="1"/>
</dbReference>
<gene>
    <name evidence="4" type="primary">prmB</name>
    <name evidence="6" type="ORF">RED65_09509</name>
</gene>
<dbReference type="InterPro" id="IPR004556">
    <property type="entry name" value="HemK-like"/>
</dbReference>
<dbReference type="EC" id="2.1.1.298" evidence="4"/>
<dbReference type="Gene3D" id="3.40.50.150">
    <property type="entry name" value="Vaccinia Virus protein VP39"/>
    <property type="match status" value="1"/>
</dbReference>
<evidence type="ECO:0000259" key="5">
    <source>
        <dbReference type="Pfam" id="PF05175"/>
    </source>
</evidence>
<dbReference type="CDD" id="cd02440">
    <property type="entry name" value="AdoMet_MTases"/>
    <property type="match status" value="1"/>
</dbReference>
<dbReference type="GO" id="GO:0032259">
    <property type="term" value="P:methylation"/>
    <property type="evidence" value="ECO:0007669"/>
    <property type="project" value="UniProtKB-KW"/>
</dbReference>
<dbReference type="NCBIfam" id="TIGR00536">
    <property type="entry name" value="hemK_fam"/>
    <property type="match status" value="1"/>
</dbReference>
<dbReference type="PANTHER" id="PTHR47806:SF1">
    <property type="entry name" value="RIBOSOMAL PROTEIN UL3 GLUTAMINE METHYLTRANSFERASE"/>
    <property type="match status" value="1"/>
</dbReference>
<sequence>MSHYQEAIEELHSIIDWVRFSASEFERHGLFYGHGTDNPWDEAISLVTHCLNMPPQVTSEQAQCRLITDEKLSIAKLLHRRILERKPLAYLTNQAFFAGMPFYVDERVLVPRSPLAEMIEHRFAPWNKIEEPQRILDLCCGSGCIGIASLQAFPDAQLDLADLSRDALDVAEINIDHHGLWQQVAAIQSDLFNELQPGYDLIVSNPPYVDEEDLSAMPDEYQHEPAMGLGSGVDGLDITRKILAQAADYLNDGGLLVVEVGNSCVHLDEAFPEVAFNWVEFERGGHGVFVMTKEELQQNRAHFCV</sequence>
<dbReference type="GO" id="GO:0005840">
    <property type="term" value="C:ribosome"/>
    <property type="evidence" value="ECO:0007669"/>
    <property type="project" value="UniProtKB-KW"/>
</dbReference>
<dbReference type="PROSITE" id="PS00092">
    <property type="entry name" value="N6_MTASE"/>
    <property type="match status" value="1"/>
</dbReference>
<keyword evidence="6" id="KW-0689">Ribosomal protein</keyword>
<dbReference type="Gene3D" id="1.10.8.10">
    <property type="entry name" value="DNA helicase RuvA subunit, C-terminal domain"/>
    <property type="match status" value="1"/>
</dbReference>
<name>Q1N6H4_9GAMM</name>
<dbReference type="InterPro" id="IPR007848">
    <property type="entry name" value="Small_mtfrase_dom"/>
</dbReference>
<dbReference type="GO" id="GO:0005829">
    <property type="term" value="C:cytosol"/>
    <property type="evidence" value="ECO:0007669"/>
    <property type="project" value="TreeGrafter"/>
</dbReference>
<comment type="catalytic activity">
    <reaction evidence="4">
        <text>L-glutaminyl-[ribosomal protein uL3] + S-adenosyl-L-methionine = N(5)-methyl-L-glutaminyl-[ribosomal protein uL3] + S-adenosyl-L-homocysteine + H(+)</text>
        <dbReference type="Rhea" id="RHEA:45020"/>
        <dbReference type="Rhea" id="RHEA-COMP:11063"/>
        <dbReference type="Rhea" id="RHEA-COMP:11064"/>
        <dbReference type="ChEBI" id="CHEBI:15378"/>
        <dbReference type="ChEBI" id="CHEBI:30011"/>
        <dbReference type="ChEBI" id="CHEBI:57856"/>
        <dbReference type="ChEBI" id="CHEBI:59789"/>
        <dbReference type="ChEBI" id="CHEBI:61891"/>
        <dbReference type="EC" id="2.1.1.298"/>
    </reaction>
</comment>
<dbReference type="GO" id="GO:0003676">
    <property type="term" value="F:nucleic acid binding"/>
    <property type="evidence" value="ECO:0007669"/>
    <property type="project" value="InterPro"/>
</dbReference>
<comment type="caution">
    <text evidence="6">The sequence shown here is derived from an EMBL/GenBank/DDBJ whole genome shotgun (WGS) entry which is preliminary data.</text>
</comment>
<dbReference type="InterPro" id="IPR017127">
    <property type="entry name" value="Ribosome_uL3_MTase"/>
</dbReference>
<keyword evidence="1 4" id="KW-0489">Methyltransferase</keyword>
<dbReference type="PANTHER" id="PTHR47806">
    <property type="entry name" value="50S RIBOSOMAL PROTEIN L3 GLUTAMINE METHYLTRANSFERASE"/>
    <property type="match status" value="1"/>
</dbReference>
<dbReference type="GO" id="GO:0036009">
    <property type="term" value="F:protein-glutamine N-methyltransferase activity"/>
    <property type="evidence" value="ECO:0007669"/>
    <property type="project" value="UniProtKB-UniRule"/>
</dbReference>
<dbReference type="EMBL" id="AAQH01000001">
    <property type="protein sequence ID" value="EAT13618.1"/>
    <property type="molecule type" value="Genomic_DNA"/>
</dbReference>
<accession>Q1N6H4</accession>
<evidence type="ECO:0000256" key="1">
    <source>
        <dbReference type="ARBA" id="ARBA00022603"/>
    </source>
</evidence>
<keyword evidence="2 4" id="KW-0808">Transferase</keyword>
<keyword evidence="6" id="KW-0687">Ribonucleoprotein</keyword>
<evidence type="ECO:0000313" key="7">
    <source>
        <dbReference type="Proteomes" id="UP000004263"/>
    </source>
</evidence>
<organism evidence="6 7">
    <name type="scientific">Bermanella marisrubri</name>
    <dbReference type="NCBI Taxonomy" id="207949"/>
    <lineage>
        <taxon>Bacteria</taxon>
        <taxon>Pseudomonadati</taxon>
        <taxon>Pseudomonadota</taxon>
        <taxon>Gammaproteobacteria</taxon>
        <taxon>Oceanospirillales</taxon>
        <taxon>Oceanospirillaceae</taxon>
        <taxon>Bermanella</taxon>
    </lineage>
</organism>
<dbReference type="OrthoDB" id="9800643at2"/>
<protein>
    <recommendedName>
        <fullName evidence="4">Ribosomal protein uL3 glutamine methyltransferase</fullName>
        <shortName evidence="4">uL3 MTase</shortName>
        <ecNumber evidence="4">2.1.1.298</ecNumber>
    </recommendedName>
    <alternativeName>
        <fullName evidence="4">N5-glutamine methyltransferase PrmB</fullName>
    </alternativeName>
</protein>
<dbReference type="HOGENOM" id="CLU_018398_5_1_6"/>
<proteinExistence type="inferred from homology"/>
<reference evidence="6 7" key="1">
    <citation type="submission" date="2006-03" db="EMBL/GenBank/DDBJ databases">
        <authorList>
            <person name="Pinhassi J."/>
            <person name="Pedros-Alio C."/>
            <person name="Ferriera S."/>
            <person name="Johnson J."/>
            <person name="Kravitz S."/>
            <person name="Halpern A."/>
            <person name="Remington K."/>
            <person name="Beeson K."/>
            <person name="Tran B."/>
            <person name="Rogers Y.-H."/>
            <person name="Friedman R."/>
            <person name="Venter J.C."/>
        </authorList>
    </citation>
    <scope>NUCLEOTIDE SEQUENCE [LARGE SCALE GENOMIC DNA]</scope>
    <source>
        <strain evidence="6 7">RED65</strain>
    </source>
</reference>
<evidence type="ECO:0000256" key="4">
    <source>
        <dbReference type="HAMAP-Rule" id="MF_02125"/>
    </source>
</evidence>
<evidence type="ECO:0000256" key="3">
    <source>
        <dbReference type="ARBA" id="ARBA00022691"/>
    </source>
</evidence>
<evidence type="ECO:0000313" key="6">
    <source>
        <dbReference type="EMBL" id="EAT13618.1"/>
    </source>
</evidence>
<dbReference type="RefSeq" id="WP_007017039.1">
    <property type="nucleotide sequence ID" value="NZ_CH724113.1"/>
</dbReference>
<dbReference type="FunFam" id="3.40.50.150:FF:000042">
    <property type="entry name" value="50S ribosomal protein L3 glutamine methyltransferase"/>
    <property type="match status" value="1"/>
</dbReference>
<keyword evidence="3 4" id="KW-0949">S-adenosyl-L-methionine</keyword>
<comment type="function">
    <text evidence="4">Methylates ribosomal protein uL3 on a specific glutamine residue.</text>
</comment>
<dbReference type="NCBIfam" id="TIGR03533">
    <property type="entry name" value="L3_gln_methyl"/>
    <property type="match status" value="1"/>
</dbReference>
<dbReference type="HAMAP" id="MF_02125">
    <property type="entry name" value="L3_methyltr_PrmB"/>
    <property type="match status" value="1"/>
</dbReference>
<dbReference type="InterPro" id="IPR002052">
    <property type="entry name" value="DNA_methylase_N6_adenine_CS"/>
</dbReference>
<dbReference type="Proteomes" id="UP000004263">
    <property type="component" value="Unassembled WGS sequence"/>
</dbReference>
<dbReference type="AlphaFoldDB" id="Q1N6H4"/>